<organism evidence="1 2">
    <name type="scientific">Lacisediminihabitans profunda</name>
    <dbReference type="NCBI Taxonomy" id="2594790"/>
    <lineage>
        <taxon>Bacteria</taxon>
        <taxon>Bacillati</taxon>
        <taxon>Actinomycetota</taxon>
        <taxon>Actinomycetes</taxon>
        <taxon>Micrococcales</taxon>
        <taxon>Microbacteriaceae</taxon>
        <taxon>Lacisediminihabitans</taxon>
    </lineage>
</organism>
<comment type="caution">
    <text evidence="1">The sequence shown here is derived from an EMBL/GenBank/DDBJ whole genome shotgun (WGS) entry which is preliminary data.</text>
</comment>
<dbReference type="RefSeq" id="WP_147784365.1">
    <property type="nucleotide sequence ID" value="NZ_VRMG01000009.1"/>
</dbReference>
<accession>A0A5C8UP91</accession>
<dbReference type="EMBL" id="VRMG01000009">
    <property type="protein sequence ID" value="TXN29347.1"/>
    <property type="molecule type" value="Genomic_DNA"/>
</dbReference>
<evidence type="ECO:0000313" key="1">
    <source>
        <dbReference type="EMBL" id="TXN29347.1"/>
    </source>
</evidence>
<reference evidence="1 2" key="1">
    <citation type="submission" date="2019-08" db="EMBL/GenBank/DDBJ databases">
        <title>Bacterial whole genome sequence for Glaciihabitans sp. CHu50b-6-2.</title>
        <authorList>
            <person name="Jin L."/>
        </authorList>
    </citation>
    <scope>NUCLEOTIDE SEQUENCE [LARGE SCALE GENOMIC DNA]</scope>
    <source>
        <strain evidence="1 2">CHu50b-6-2</strain>
    </source>
</reference>
<sequence>MAAQTFELTTTTISADPPAVIDFLMDLTRHRGLHPYVVSAEVVATGSDDDGAWSDWRVVERPRLGPFRYSIRFPARMLRSSETSMVGTVRAAPGCSLLTTTVAGLVDGQTVLTETTTVTAPRLVVGYMTSQARLAHARTYSLLPGQFAIDPGVPGGR</sequence>
<dbReference type="Proteomes" id="UP000321379">
    <property type="component" value="Unassembled WGS sequence"/>
</dbReference>
<evidence type="ECO:0000313" key="2">
    <source>
        <dbReference type="Proteomes" id="UP000321379"/>
    </source>
</evidence>
<keyword evidence="2" id="KW-1185">Reference proteome</keyword>
<gene>
    <name evidence="1" type="ORF">FVP33_14330</name>
</gene>
<name>A0A5C8UP91_9MICO</name>
<proteinExistence type="predicted"/>
<protein>
    <recommendedName>
        <fullName evidence="3">SRPBCC family protein</fullName>
    </recommendedName>
</protein>
<dbReference type="AlphaFoldDB" id="A0A5C8UP91"/>
<dbReference type="SUPFAM" id="SSF55961">
    <property type="entry name" value="Bet v1-like"/>
    <property type="match status" value="1"/>
</dbReference>
<evidence type="ECO:0008006" key="3">
    <source>
        <dbReference type="Google" id="ProtNLM"/>
    </source>
</evidence>